<sequence length="185" mass="21289">MARKLTAKYLEKRKVPKVLIAGLILASVLGWTGWKNLDKIKNYYQIRQIFPIKTKAVIVTDGDTFTIKNGMTVRLLGIDAPNRGISGYDEAKNYLSSLILNRSLSFEYDRYQDDKYGRILAYVWTDCFSEIKPFCRNNKGLVNEIMIKKGLAKPVVYSDRAKLKYQDLFLSITPQPPQYPKNPQL</sequence>
<gene>
    <name evidence="5" type="ORF">COZ39_01150</name>
</gene>
<dbReference type="SMART" id="SM00318">
    <property type="entry name" value="SNc"/>
    <property type="match status" value="1"/>
</dbReference>
<feature type="domain" description="TNase-like" evidence="4">
    <location>
        <begin position="50"/>
        <end position="185"/>
    </location>
</feature>
<dbReference type="Pfam" id="PF00565">
    <property type="entry name" value="SNase"/>
    <property type="match status" value="1"/>
</dbReference>
<dbReference type="PANTHER" id="PTHR12302">
    <property type="entry name" value="EBNA2 BINDING PROTEIN P100"/>
    <property type="match status" value="1"/>
</dbReference>
<comment type="caution">
    <text evidence="5">The sequence shown here is derived from an EMBL/GenBank/DDBJ whole genome shotgun (WGS) entry which is preliminary data.</text>
</comment>
<dbReference type="AlphaFoldDB" id="A0A2M7M0S5"/>
<protein>
    <recommendedName>
        <fullName evidence="4">TNase-like domain-containing protein</fullName>
    </recommendedName>
</protein>
<dbReference type="GO" id="GO:0004519">
    <property type="term" value="F:endonuclease activity"/>
    <property type="evidence" value="ECO:0007669"/>
    <property type="project" value="UniProtKB-KW"/>
</dbReference>
<evidence type="ECO:0000313" key="5">
    <source>
        <dbReference type="EMBL" id="PIX74044.1"/>
    </source>
</evidence>
<keyword evidence="2" id="KW-0255">Endonuclease</keyword>
<dbReference type="PROSITE" id="PS01284">
    <property type="entry name" value="TNASE_2"/>
    <property type="match status" value="1"/>
</dbReference>
<dbReference type="SUPFAM" id="SSF50199">
    <property type="entry name" value="Staphylococcal nuclease"/>
    <property type="match status" value="1"/>
</dbReference>
<keyword evidence="1" id="KW-0540">Nuclease</keyword>
<evidence type="ECO:0000256" key="2">
    <source>
        <dbReference type="ARBA" id="ARBA00022759"/>
    </source>
</evidence>
<dbReference type="Proteomes" id="UP000229708">
    <property type="component" value="Unassembled WGS sequence"/>
</dbReference>
<evidence type="ECO:0000256" key="1">
    <source>
        <dbReference type="ARBA" id="ARBA00022722"/>
    </source>
</evidence>
<dbReference type="InterPro" id="IPR002071">
    <property type="entry name" value="Thermonucl_AS"/>
</dbReference>
<dbReference type="InterPro" id="IPR035437">
    <property type="entry name" value="SNase_OB-fold_sf"/>
</dbReference>
<name>A0A2M7M0S5_9BACT</name>
<evidence type="ECO:0000259" key="4">
    <source>
        <dbReference type="PROSITE" id="PS50830"/>
    </source>
</evidence>
<evidence type="ECO:0000313" key="6">
    <source>
        <dbReference type="Proteomes" id="UP000229708"/>
    </source>
</evidence>
<dbReference type="EMBL" id="PFJI01000053">
    <property type="protein sequence ID" value="PIX74044.1"/>
    <property type="molecule type" value="Genomic_DNA"/>
</dbReference>
<keyword evidence="3" id="KW-0378">Hydrolase</keyword>
<evidence type="ECO:0000256" key="3">
    <source>
        <dbReference type="ARBA" id="ARBA00022801"/>
    </source>
</evidence>
<dbReference type="PANTHER" id="PTHR12302:SF3">
    <property type="entry name" value="SERINE_THREONINE-PROTEIN KINASE 31"/>
    <property type="match status" value="1"/>
</dbReference>
<dbReference type="PROSITE" id="PS50830">
    <property type="entry name" value="TNASE_3"/>
    <property type="match status" value="1"/>
</dbReference>
<dbReference type="Gene3D" id="2.40.50.90">
    <property type="match status" value="1"/>
</dbReference>
<dbReference type="GO" id="GO:0003676">
    <property type="term" value="F:nucleic acid binding"/>
    <property type="evidence" value="ECO:0007669"/>
    <property type="project" value="InterPro"/>
</dbReference>
<organism evidence="5 6">
    <name type="scientific">Candidatus Roizmanbacteria bacterium CG_4_10_14_3_um_filter_33_21</name>
    <dbReference type="NCBI Taxonomy" id="1974830"/>
    <lineage>
        <taxon>Bacteria</taxon>
        <taxon>Candidatus Roizmaniibacteriota</taxon>
    </lineage>
</organism>
<dbReference type="GO" id="GO:0016787">
    <property type="term" value="F:hydrolase activity"/>
    <property type="evidence" value="ECO:0007669"/>
    <property type="project" value="UniProtKB-KW"/>
</dbReference>
<accession>A0A2M7M0S5</accession>
<dbReference type="InterPro" id="IPR016071">
    <property type="entry name" value="Staphylococal_nuclease_OB-fold"/>
</dbReference>
<proteinExistence type="predicted"/>
<reference evidence="6" key="1">
    <citation type="submission" date="2017-09" db="EMBL/GenBank/DDBJ databases">
        <title>Depth-based differentiation of microbial function through sediment-hosted aquifers and enrichment of novel symbionts in the deep terrestrial subsurface.</title>
        <authorList>
            <person name="Probst A.J."/>
            <person name="Ladd B."/>
            <person name="Jarett J.K."/>
            <person name="Geller-Mcgrath D.E."/>
            <person name="Sieber C.M.K."/>
            <person name="Emerson J.B."/>
            <person name="Anantharaman K."/>
            <person name="Thomas B.C."/>
            <person name="Malmstrom R."/>
            <person name="Stieglmeier M."/>
            <person name="Klingl A."/>
            <person name="Woyke T."/>
            <person name="Ryan C.M."/>
            <person name="Banfield J.F."/>
        </authorList>
    </citation>
    <scope>NUCLEOTIDE SEQUENCE [LARGE SCALE GENOMIC DNA]</scope>
</reference>